<sequence>MAGTPVMQATVSNSADAFNPSAKQKFLAETMNLPTSGTRFPLQRAVRFAPRIRFFCDLHPQGRKKSQPRGEAGFSRFTYS</sequence>
<comment type="caution">
    <text evidence="2">The sequence shown here is derived from an EMBL/GenBank/DDBJ whole genome shotgun (WGS) entry which is preliminary data.</text>
</comment>
<proteinExistence type="predicted"/>
<evidence type="ECO:0000313" key="3">
    <source>
        <dbReference type="Proteomes" id="UP001500840"/>
    </source>
</evidence>
<protein>
    <submittedName>
        <fullName evidence="2">Uncharacterized protein</fullName>
    </submittedName>
</protein>
<accession>A0ABP8MZX7</accession>
<organism evidence="2 3">
    <name type="scientific">Novipirellula rosea</name>
    <dbReference type="NCBI Taxonomy" id="1031540"/>
    <lineage>
        <taxon>Bacteria</taxon>
        <taxon>Pseudomonadati</taxon>
        <taxon>Planctomycetota</taxon>
        <taxon>Planctomycetia</taxon>
        <taxon>Pirellulales</taxon>
        <taxon>Pirellulaceae</taxon>
        <taxon>Novipirellula</taxon>
    </lineage>
</organism>
<dbReference type="Proteomes" id="UP001500840">
    <property type="component" value="Unassembled WGS sequence"/>
</dbReference>
<feature type="region of interest" description="Disordered" evidence="1">
    <location>
        <begin position="60"/>
        <end position="80"/>
    </location>
</feature>
<gene>
    <name evidence="2" type="ORF">GCM10023156_34820</name>
</gene>
<dbReference type="EMBL" id="BAABGA010000041">
    <property type="protein sequence ID" value="GAA4457669.1"/>
    <property type="molecule type" value="Genomic_DNA"/>
</dbReference>
<reference evidence="3" key="1">
    <citation type="journal article" date="2019" name="Int. J. Syst. Evol. Microbiol.">
        <title>The Global Catalogue of Microorganisms (GCM) 10K type strain sequencing project: providing services to taxonomists for standard genome sequencing and annotation.</title>
        <authorList>
            <consortium name="The Broad Institute Genomics Platform"/>
            <consortium name="The Broad Institute Genome Sequencing Center for Infectious Disease"/>
            <person name="Wu L."/>
            <person name="Ma J."/>
        </authorList>
    </citation>
    <scope>NUCLEOTIDE SEQUENCE [LARGE SCALE GENOMIC DNA]</scope>
    <source>
        <strain evidence="3">JCM 17759</strain>
    </source>
</reference>
<evidence type="ECO:0000313" key="2">
    <source>
        <dbReference type="EMBL" id="GAA4457669.1"/>
    </source>
</evidence>
<evidence type="ECO:0000256" key="1">
    <source>
        <dbReference type="SAM" id="MobiDB-lite"/>
    </source>
</evidence>
<name>A0ABP8MZX7_9BACT</name>
<keyword evidence="3" id="KW-1185">Reference proteome</keyword>